<accession>A0A0J9UR58</accession>
<evidence type="ECO:0000313" key="2">
    <source>
        <dbReference type="Proteomes" id="UP000009097"/>
    </source>
</evidence>
<dbReference type="EMBL" id="DS231700">
    <property type="protein sequence ID" value="KNB01770.1"/>
    <property type="molecule type" value="Genomic_DNA"/>
</dbReference>
<dbReference type="RefSeq" id="XP_018239815.1">
    <property type="nucleotide sequence ID" value="XM_018399089.1"/>
</dbReference>
<dbReference type="GeneID" id="28959644"/>
<reference evidence="1" key="2">
    <citation type="journal article" date="2010" name="Nature">
        <title>Comparative genomics reveals mobile pathogenicity chromosomes in Fusarium.</title>
        <authorList>
            <person name="Ma L.J."/>
            <person name="van der Does H.C."/>
            <person name="Borkovich K.A."/>
            <person name="Coleman J.J."/>
            <person name="Daboussi M.J."/>
            <person name="Di Pietro A."/>
            <person name="Dufresne M."/>
            <person name="Freitag M."/>
            <person name="Grabherr M."/>
            <person name="Henrissat B."/>
            <person name="Houterman P.M."/>
            <person name="Kang S."/>
            <person name="Shim W.B."/>
            <person name="Woloshuk C."/>
            <person name="Xie X."/>
            <person name="Xu J.R."/>
            <person name="Antoniw J."/>
            <person name="Baker S.E."/>
            <person name="Bluhm B.H."/>
            <person name="Breakspear A."/>
            <person name="Brown D.W."/>
            <person name="Butchko R.A."/>
            <person name="Chapman S."/>
            <person name="Coulson R."/>
            <person name="Coutinho P.M."/>
            <person name="Danchin E.G."/>
            <person name="Diener A."/>
            <person name="Gale L.R."/>
            <person name="Gardiner D.M."/>
            <person name="Goff S."/>
            <person name="Hammond-Kosack K.E."/>
            <person name="Hilburn K."/>
            <person name="Hua-Van A."/>
            <person name="Jonkers W."/>
            <person name="Kazan K."/>
            <person name="Kodira C.D."/>
            <person name="Koehrsen M."/>
            <person name="Kumar L."/>
            <person name="Lee Y.H."/>
            <person name="Li L."/>
            <person name="Manners J.M."/>
            <person name="Miranda-Saavedra D."/>
            <person name="Mukherjee M."/>
            <person name="Park G."/>
            <person name="Park J."/>
            <person name="Park S.Y."/>
            <person name="Proctor R.H."/>
            <person name="Regev A."/>
            <person name="Ruiz-Roldan M.C."/>
            <person name="Sain D."/>
            <person name="Sakthikumar S."/>
            <person name="Sykes S."/>
            <person name="Schwartz D.C."/>
            <person name="Turgeon B.G."/>
            <person name="Wapinski I."/>
            <person name="Yoder O."/>
            <person name="Young S."/>
            <person name="Zeng Q."/>
            <person name="Zhou S."/>
            <person name="Galagan J."/>
            <person name="Cuomo C.A."/>
            <person name="Kistler H.C."/>
            <person name="Rep M."/>
        </authorList>
    </citation>
    <scope>NUCLEOTIDE SEQUENCE [LARGE SCALE GENOMIC DNA]</scope>
    <source>
        <strain evidence="1">4287</strain>
    </source>
</reference>
<gene>
    <name evidence="1" type="ORF">FOXG_18938</name>
</gene>
<dbReference type="VEuPathDB" id="FungiDB:FOXG_18938"/>
<dbReference type="Proteomes" id="UP000009097">
    <property type="component" value="Unassembled WGS sequence"/>
</dbReference>
<evidence type="ECO:0000313" key="1">
    <source>
        <dbReference type="EMBL" id="KNB01770.1"/>
    </source>
</evidence>
<reference evidence="1" key="1">
    <citation type="submission" date="2007-04" db="EMBL/GenBank/DDBJ databases">
        <authorList>
            <consortium name="The Broad Institute Genome Sequencing Platform"/>
            <person name="Birren B."/>
            <person name="Lander E."/>
            <person name="Galagan J."/>
            <person name="Nusbaum C."/>
            <person name="Devon K."/>
            <person name="Ma L.-J."/>
            <person name="Jaffe D."/>
            <person name="Butler J."/>
            <person name="Alvarez P."/>
            <person name="Gnerre S."/>
            <person name="Grabherr M."/>
            <person name="Kleber M."/>
            <person name="Mauceli E."/>
            <person name="Brockman W."/>
            <person name="MacCallum I.A."/>
            <person name="Young S."/>
            <person name="LaButti K."/>
            <person name="DeCaprio D."/>
            <person name="Crawford M."/>
            <person name="Koehrsen M."/>
            <person name="Engels R."/>
            <person name="Montgomery P."/>
            <person name="Pearson M."/>
            <person name="Howarth C."/>
            <person name="Larson L."/>
            <person name="White J."/>
            <person name="O'Leary S."/>
            <person name="Kodira C."/>
            <person name="Zeng Q."/>
            <person name="Yandava C."/>
            <person name="Alvarado L."/>
            <person name="Kistler C."/>
            <person name="Shim W.-B."/>
            <person name="Kang S."/>
            <person name="Woloshuk C."/>
        </authorList>
    </citation>
    <scope>NUCLEOTIDE SEQUENCE</scope>
    <source>
        <strain evidence="1">4287</strain>
    </source>
</reference>
<sequence length="44" mass="4742">MPPDVPWLCLKRDAASGHGVRRLLVCLVPDDRDKGSCGRGFSCG</sequence>
<dbReference type="KEGG" id="fox:FOXG_18938"/>
<protein>
    <submittedName>
        <fullName evidence="1">Uncharacterized protein</fullName>
    </submittedName>
</protein>
<dbReference type="AlphaFoldDB" id="A0A0J9UR58"/>
<organism evidence="1 2">
    <name type="scientific">Fusarium oxysporum f. sp. lycopersici (strain 4287 / CBS 123668 / FGSC 9935 / NRRL 34936)</name>
    <name type="common">Fusarium vascular wilt of tomato</name>
    <dbReference type="NCBI Taxonomy" id="426428"/>
    <lineage>
        <taxon>Eukaryota</taxon>
        <taxon>Fungi</taxon>
        <taxon>Dikarya</taxon>
        <taxon>Ascomycota</taxon>
        <taxon>Pezizomycotina</taxon>
        <taxon>Sordariomycetes</taxon>
        <taxon>Hypocreomycetidae</taxon>
        <taxon>Hypocreales</taxon>
        <taxon>Nectriaceae</taxon>
        <taxon>Fusarium</taxon>
        <taxon>Fusarium oxysporum species complex</taxon>
    </lineage>
</organism>
<name>A0A0J9UR58_FUSO4</name>
<proteinExistence type="predicted"/>